<gene>
    <name evidence="1" type="ORF">AB205_0192700</name>
</gene>
<accession>A0A2G9QK45</accession>
<keyword evidence="2" id="KW-1185">Reference proteome</keyword>
<organism evidence="1 2">
    <name type="scientific">Aquarana catesbeiana</name>
    <name type="common">American bullfrog</name>
    <name type="synonym">Rana catesbeiana</name>
    <dbReference type="NCBI Taxonomy" id="8400"/>
    <lineage>
        <taxon>Eukaryota</taxon>
        <taxon>Metazoa</taxon>
        <taxon>Chordata</taxon>
        <taxon>Craniata</taxon>
        <taxon>Vertebrata</taxon>
        <taxon>Euteleostomi</taxon>
        <taxon>Amphibia</taxon>
        <taxon>Batrachia</taxon>
        <taxon>Anura</taxon>
        <taxon>Neobatrachia</taxon>
        <taxon>Ranoidea</taxon>
        <taxon>Ranidae</taxon>
        <taxon>Aquarana</taxon>
    </lineage>
</organism>
<evidence type="ECO:0000313" key="1">
    <source>
        <dbReference type="EMBL" id="PIO15905.1"/>
    </source>
</evidence>
<proteinExistence type="predicted"/>
<dbReference type="Proteomes" id="UP000228934">
    <property type="component" value="Unassembled WGS sequence"/>
</dbReference>
<evidence type="ECO:0000313" key="2">
    <source>
        <dbReference type="Proteomes" id="UP000228934"/>
    </source>
</evidence>
<sequence length="63" mass="7125">MSANILVGILPADIGDQQSQQMVKYGVRHPENVPEIIRIIITDFTEQRHMTELVMLEQPILGP</sequence>
<name>A0A2G9QK45_AQUCT</name>
<dbReference type="EMBL" id="KV964586">
    <property type="protein sequence ID" value="PIO15905.1"/>
    <property type="molecule type" value="Genomic_DNA"/>
</dbReference>
<protein>
    <submittedName>
        <fullName evidence="1">Uncharacterized protein</fullName>
    </submittedName>
</protein>
<dbReference type="AlphaFoldDB" id="A0A2G9QK45"/>
<reference evidence="2" key="1">
    <citation type="journal article" date="2017" name="Nat. Commun.">
        <title>The North American bullfrog draft genome provides insight into hormonal regulation of long noncoding RNA.</title>
        <authorList>
            <person name="Hammond S.A."/>
            <person name="Warren R.L."/>
            <person name="Vandervalk B.P."/>
            <person name="Kucuk E."/>
            <person name="Khan H."/>
            <person name="Gibb E.A."/>
            <person name="Pandoh P."/>
            <person name="Kirk H."/>
            <person name="Zhao Y."/>
            <person name="Jones M."/>
            <person name="Mungall A.J."/>
            <person name="Coope R."/>
            <person name="Pleasance S."/>
            <person name="Moore R.A."/>
            <person name="Holt R.A."/>
            <person name="Round J.M."/>
            <person name="Ohora S."/>
            <person name="Walle B.V."/>
            <person name="Veldhoen N."/>
            <person name="Helbing C.C."/>
            <person name="Birol I."/>
        </authorList>
    </citation>
    <scope>NUCLEOTIDE SEQUENCE [LARGE SCALE GENOMIC DNA]</scope>
</reference>